<comment type="caution">
    <text evidence="1">The sequence shown here is derived from an EMBL/GenBank/DDBJ whole genome shotgun (WGS) entry which is preliminary data.</text>
</comment>
<name>A0ACC1D8A7_9NEOP</name>
<evidence type="ECO:0000313" key="2">
    <source>
        <dbReference type="Proteomes" id="UP000824533"/>
    </source>
</evidence>
<sequence>MGTAEEQPLNIKKEIPKRKSFKEQLSYIKANITVEPVLACYVIPGVLARLATQNLNLDKACRVNKQFGDKVCDALIAREGDKYMQEELAVQELIAGMESWKNVLLTAIPSFFILFLGAWSDRTGKRKICIMLPIIGELLTCLSNMLNAYYFYELPVQVTMFFDAFFPAITGGWITTYMGAFSYISDVSSEESRTFRVGVTNLCLTAGTPIGSVLSGVLLKHVGYYGVFGLSSVLYILSIIYGFVYIKDPERNITDKPDKNESSDLRGFLKSFFDIKHVKDTLTVAFKKGPNNRRTKSILILASIAFIYGTSYGEYTVRYLFTRYRFNWDALKYSMLNTFYICIHLLGAFISISLFSRKWKWDDSVLGLISNVSKIIGSLATGFARTGRHMYIAVGIEMLNASSFTALRSISSKLVSSDELGKMTSVFNLMEVLTSMVFGPIYSWIYMLTLEFDAGIIYYISTVLTVPTLVIFGWFYTENKKLSRRKKENNSNSKCETPGVEGKPDSPKLHSRILQEDLVSSIDLEDNIIHAH</sequence>
<gene>
    <name evidence="1" type="ORF">K1T71_004698</name>
</gene>
<protein>
    <submittedName>
        <fullName evidence="1">Uncharacterized protein</fullName>
    </submittedName>
</protein>
<reference evidence="1 2" key="1">
    <citation type="journal article" date="2021" name="Front. Genet.">
        <title>Chromosome-Level Genome Assembly Reveals Significant Gene Expansion in the Toll and IMD Signaling Pathways of Dendrolimus kikuchii.</title>
        <authorList>
            <person name="Zhou J."/>
            <person name="Wu P."/>
            <person name="Xiong Z."/>
            <person name="Liu N."/>
            <person name="Zhao N."/>
            <person name="Ji M."/>
            <person name="Qiu Y."/>
            <person name="Yang B."/>
        </authorList>
    </citation>
    <scope>NUCLEOTIDE SEQUENCE [LARGE SCALE GENOMIC DNA]</scope>
    <source>
        <strain evidence="1">Ann1</strain>
    </source>
</reference>
<evidence type="ECO:0000313" key="1">
    <source>
        <dbReference type="EMBL" id="KAJ0180107.1"/>
    </source>
</evidence>
<accession>A0ACC1D8A7</accession>
<keyword evidence="2" id="KW-1185">Reference proteome</keyword>
<organism evidence="1 2">
    <name type="scientific">Dendrolimus kikuchii</name>
    <dbReference type="NCBI Taxonomy" id="765133"/>
    <lineage>
        <taxon>Eukaryota</taxon>
        <taxon>Metazoa</taxon>
        <taxon>Ecdysozoa</taxon>
        <taxon>Arthropoda</taxon>
        <taxon>Hexapoda</taxon>
        <taxon>Insecta</taxon>
        <taxon>Pterygota</taxon>
        <taxon>Neoptera</taxon>
        <taxon>Endopterygota</taxon>
        <taxon>Lepidoptera</taxon>
        <taxon>Glossata</taxon>
        <taxon>Ditrysia</taxon>
        <taxon>Bombycoidea</taxon>
        <taxon>Lasiocampidae</taxon>
        <taxon>Dendrolimus</taxon>
    </lineage>
</organism>
<dbReference type="Proteomes" id="UP000824533">
    <property type="component" value="Linkage Group LG07"/>
</dbReference>
<proteinExistence type="predicted"/>
<dbReference type="EMBL" id="CM034393">
    <property type="protein sequence ID" value="KAJ0180107.1"/>
    <property type="molecule type" value="Genomic_DNA"/>
</dbReference>